<dbReference type="PROSITE" id="PS51192">
    <property type="entry name" value="HELICASE_ATP_BIND_1"/>
    <property type="match status" value="1"/>
</dbReference>
<dbReference type="OrthoDB" id="9763310at2"/>
<sequence length="608" mass="67852">MDADSITAENPAIAVLQRYWGYESFRPLQAEAIEHVLEGRDSVVVLPTGGGKSLCYQVPAVCMDRPAVVISPLVSLMKDQVDTLQACGIAAGAWNSSQSPEVQQQVRSALRSGELKLLYVSPERLLIGSTLEVLVEVNPAFFAIDEAHCVSQWGHDFRPEYRRLQVLKEAFPQASVHAFTATASPKVRVDIAEQLALTDPEMIVGNFDRPNLTYRVKQRDSKGKGFAQIQEVIDRYPNESGIIYRISRKNVEETAEKLRAEGYSARPYHAGLSDRERHQHQEEFLQSQTNIIVATVAFGMGIDKPDVRYVVHGEMPKSLEHYQQEAGRAGRDGLPAECLLLYSAGDAGLWRRLQSNNGSADAGADAAISAMADYCEGIVCRHRGLVEHFGQEFESTNCGACDICLGEIELADEPQVLGQKILSCVVRLEQRYGADYTANVLIGSREQRILQAGHDDLSTYGLLESEKKKTVRGWIEQLKSQGYLRAVGEYSVLQVTPDGLRLLKGEATPTLKRPPARKRRDRDEDRPQRLDADWDDVDSELFLALRELRTEQARERGVPPYIIFGDAALRDMARKKPTTMEEFLEVKGVGQKKANDYGEMFLAVIRSR</sequence>
<keyword evidence="5" id="KW-0547">Nucleotide-binding</keyword>
<dbReference type="CDD" id="cd18794">
    <property type="entry name" value="SF2_C_RecQ"/>
    <property type="match status" value="1"/>
</dbReference>
<keyword evidence="22" id="KW-1185">Reference proteome</keyword>
<keyword evidence="6" id="KW-0227">DNA damage</keyword>
<dbReference type="GO" id="GO:0009432">
    <property type="term" value="P:SOS response"/>
    <property type="evidence" value="ECO:0007669"/>
    <property type="project" value="UniProtKB-UniRule"/>
</dbReference>
<dbReference type="NCBIfam" id="TIGR01389">
    <property type="entry name" value="recQ"/>
    <property type="match status" value="1"/>
</dbReference>
<dbReference type="InterPro" id="IPR014001">
    <property type="entry name" value="Helicase_ATP-bd"/>
</dbReference>
<dbReference type="EC" id="5.6.2.4" evidence="16"/>
<organism evidence="21 22">
    <name type="scientific">Calycomorphotria hydatis</name>
    <dbReference type="NCBI Taxonomy" id="2528027"/>
    <lineage>
        <taxon>Bacteria</taxon>
        <taxon>Pseudomonadati</taxon>
        <taxon>Planctomycetota</taxon>
        <taxon>Planctomycetia</taxon>
        <taxon>Planctomycetales</taxon>
        <taxon>Planctomycetaceae</taxon>
        <taxon>Calycomorphotria</taxon>
    </lineage>
</organism>
<evidence type="ECO:0000256" key="17">
    <source>
        <dbReference type="SAM" id="MobiDB-lite"/>
    </source>
</evidence>
<dbReference type="SMART" id="SM00490">
    <property type="entry name" value="HELICc"/>
    <property type="match status" value="1"/>
</dbReference>
<keyword evidence="12" id="KW-0233">DNA recombination</keyword>
<evidence type="ECO:0000313" key="22">
    <source>
        <dbReference type="Proteomes" id="UP000319976"/>
    </source>
</evidence>
<reference evidence="21 22" key="1">
    <citation type="submission" date="2019-02" db="EMBL/GenBank/DDBJ databases">
        <title>Deep-cultivation of Planctomycetes and their phenomic and genomic characterization uncovers novel biology.</title>
        <authorList>
            <person name="Wiegand S."/>
            <person name="Jogler M."/>
            <person name="Boedeker C."/>
            <person name="Pinto D."/>
            <person name="Vollmers J."/>
            <person name="Rivas-Marin E."/>
            <person name="Kohn T."/>
            <person name="Peeters S.H."/>
            <person name="Heuer A."/>
            <person name="Rast P."/>
            <person name="Oberbeckmann S."/>
            <person name="Bunk B."/>
            <person name="Jeske O."/>
            <person name="Meyerdierks A."/>
            <person name="Storesund J.E."/>
            <person name="Kallscheuer N."/>
            <person name="Luecker S."/>
            <person name="Lage O.M."/>
            <person name="Pohl T."/>
            <person name="Merkel B.J."/>
            <person name="Hornburger P."/>
            <person name="Mueller R.-W."/>
            <person name="Bruemmer F."/>
            <person name="Labrenz M."/>
            <person name="Spormann A.M."/>
            <person name="Op den Camp H."/>
            <person name="Overmann J."/>
            <person name="Amann R."/>
            <person name="Jetten M.S.M."/>
            <person name="Mascher T."/>
            <person name="Medema M.H."/>
            <person name="Devos D.P."/>
            <person name="Kaster A.-K."/>
            <person name="Ovreas L."/>
            <person name="Rohde M."/>
            <person name="Galperin M.Y."/>
            <person name="Jogler C."/>
        </authorList>
    </citation>
    <scope>NUCLEOTIDE SEQUENCE [LARGE SCALE GENOMIC DNA]</scope>
    <source>
        <strain evidence="21 22">V22</strain>
    </source>
</reference>
<dbReference type="KEGG" id="chya:V22_02000"/>
<evidence type="ECO:0000256" key="15">
    <source>
        <dbReference type="ARBA" id="ARBA00034617"/>
    </source>
</evidence>
<dbReference type="InterPro" id="IPR004589">
    <property type="entry name" value="DNA_helicase_ATP-dep_RecQ"/>
</dbReference>
<dbReference type="PANTHER" id="PTHR13710">
    <property type="entry name" value="DNA HELICASE RECQ FAMILY MEMBER"/>
    <property type="match status" value="1"/>
</dbReference>
<evidence type="ECO:0000313" key="21">
    <source>
        <dbReference type="EMBL" id="QDT63002.1"/>
    </source>
</evidence>
<dbReference type="InterPro" id="IPR032284">
    <property type="entry name" value="RecQ_Zn-bd"/>
</dbReference>
<keyword evidence="13" id="KW-0234">DNA repair</keyword>
<accession>A0A517T3P9</accession>
<dbReference type="EMBL" id="CP036316">
    <property type="protein sequence ID" value="QDT63002.1"/>
    <property type="molecule type" value="Genomic_DNA"/>
</dbReference>
<dbReference type="SUPFAM" id="SSF52540">
    <property type="entry name" value="P-loop containing nucleoside triphosphate hydrolases"/>
    <property type="match status" value="1"/>
</dbReference>
<dbReference type="AlphaFoldDB" id="A0A517T3P9"/>
<dbReference type="FunFam" id="3.40.50.300:FF:000296">
    <property type="entry name" value="ATP-dependent DNA helicase RecQ"/>
    <property type="match status" value="1"/>
</dbReference>
<feature type="domain" description="Helicase C-terminal" evidence="20">
    <location>
        <begin position="228"/>
        <end position="372"/>
    </location>
</feature>
<dbReference type="FunFam" id="1.10.150.80:FF:000002">
    <property type="entry name" value="ATP-dependent DNA helicase RecQ"/>
    <property type="match status" value="1"/>
</dbReference>
<evidence type="ECO:0000256" key="8">
    <source>
        <dbReference type="ARBA" id="ARBA00022806"/>
    </source>
</evidence>
<dbReference type="FunFam" id="3.40.50.300:FF:000156">
    <property type="entry name" value="ATP-dependent DNA helicase recQ"/>
    <property type="match status" value="1"/>
</dbReference>
<evidence type="ECO:0000256" key="5">
    <source>
        <dbReference type="ARBA" id="ARBA00022741"/>
    </source>
</evidence>
<dbReference type="GO" id="GO:0005737">
    <property type="term" value="C:cytoplasm"/>
    <property type="evidence" value="ECO:0007669"/>
    <property type="project" value="TreeGrafter"/>
</dbReference>
<evidence type="ECO:0000259" key="18">
    <source>
        <dbReference type="PROSITE" id="PS50967"/>
    </source>
</evidence>
<evidence type="ECO:0000256" key="9">
    <source>
        <dbReference type="ARBA" id="ARBA00022833"/>
    </source>
</evidence>
<feature type="region of interest" description="Disordered" evidence="17">
    <location>
        <begin position="504"/>
        <end position="530"/>
    </location>
</feature>
<feature type="domain" description="Helicase ATP-binding" evidence="19">
    <location>
        <begin position="33"/>
        <end position="201"/>
    </location>
</feature>
<feature type="compositionally biased region" description="Basic and acidic residues" evidence="17">
    <location>
        <begin position="521"/>
        <end position="530"/>
    </location>
</feature>
<keyword evidence="8 21" id="KW-0347">Helicase</keyword>
<dbReference type="GO" id="GO:0030894">
    <property type="term" value="C:replisome"/>
    <property type="evidence" value="ECO:0007669"/>
    <property type="project" value="TreeGrafter"/>
</dbReference>
<dbReference type="InterPro" id="IPR036388">
    <property type="entry name" value="WH-like_DNA-bd_sf"/>
</dbReference>
<dbReference type="GO" id="GO:0006281">
    <property type="term" value="P:DNA repair"/>
    <property type="evidence" value="ECO:0007669"/>
    <property type="project" value="UniProtKB-KW"/>
</dbReference>
<dbReference type="Pfam" id="PF00271">
    <property type="entry name" value="Helicase_C"/>
    <property type="match status" value="1"/>
</dbReference>
<name>A0A517T3P9_9PLAN</name>
<dbReference type="InterPro" id="IPR018982">
    <property type="entry name" value="RQC_domain"/>
</dbReference>
<evidence type="ECO:0000256" key="14">
    <source>
        <dbReference type="ARBA" id="ARBA00023235"/>
    </source>
</evidence>
<dbReference type="PANTHER" id="PTHR13710:SF105">
    <property type="entry name" value="ATP-DEPENDENT DNA HELICASE Q1"/>
    <property type="match status" value="1"/>
</dbReference>
<dbReference type="InterPro" id="IPR002121">
    <property type="entry name" value="HRDC_dom"/>
</dbReference>
<evidence type="ECO:0000256" key="4">
    <source>
        <dbReference type="ARBA" id="ARBA00022723"/>
    </source>
</evidence>
<dbReference type="SMART" id="SM00341">
    <property type="entry name" value="HRDC"/>
    <property type="match status" value="1"/>
</dbReference>
<dbReference type="GO" id="GO:0006260">
    <property type="term" value="P:DNA replication"/>
    <property type="evidence" value="ECO:0007669"/>
    <property type="project" value="InterPro"/>
</dbReference>
<evidence type="ECO:0000256" key="13">
    <source>
        <dbReference type="ARBA" id="ARBA00023204"/>
    </source>
</evidence>
<keyword evidence="14" id="KW-0413">Isomerase</keyword>
<dbReference type="Gene3D" id="3.40.50.300">
    <property type="entry name" value="P-loop containing nucleotide triphosphate hydrolases"/>
    <property type="match status" value="2"/>
</dbReference>
<dbReference type="SMART" id="SM00487">
    <property type="entry name" value="DEXDc"/>
    <property type="match status" value="1"/>
</dbReference>
<evidence type="ECO:0000256" key="1">
    <source>
        <dbReference type="ARBA" id="ARBA00001946"/>
    </source>
</evidence>
<dbReference type="GO" id="GO:0043138">
    <property type="term" value="F:3'-5' DNA helicase activity"/>
    <property type="evidence" value="ECO:0007669"/>
    <property type="project" value="UniProtKB-EC"/>
</dbReference>
<evidence type="ECO:0000259" key="19">
    <source>
        <dbReference type="PROSITE" id="PS51192"/>
    </source>
</evidence>
<evidence type="ECO:0000256" key="2">
    <source>
        <dbReference type="ARBA" id="ARBA00001947"/>
    </source>
</evidence>
<dbReference type="Pfam" id="PF09382">
    <property type="entry name" value="RQC"/>
    <property type="match status" value="1"/>
</dbReference>
<dbReference type="Pfam" id="PF00270">
    <property type="entry name" value="DEAD"/>
    <property type="match status" value="1"/>
</dbReference>
<dbReference type="PROSITE" id="PS50967">
    <property type="entry name" value="HRDC"/>
    <property type="match status" value="1"/>
</dbReference>
<dbReference type="GO" id="GO:0003677">
    <property type="term" value="F:DNA binding"/>
    <property type="evidence" value="ECO:0007669"/>
    <property type="project" value="UniProtKB-KW"/>
</dbReference>
<comment type="cofactor">
    <cofactor evidence="2">
        <name>Zn(2+)</name>
        <dbReference type="ChEBI" id="CHEBI:29105"/>
    </cofactor>
</comment>
<proteinExistence type="inferred from homology"/>
<dbReference type="InterPro" id="IPR036390">
    <property type="entry name" value="WH_DNA-bd_sf"/>
</dbReference>
<gene>
    <name evidence="21" type="primary">recQ</name>
    <name evidence="21" type="ORF">V22_02000</name>
</gene>
<evidence type="ECO:0000259" key="20">
    <source>
        <dbReference type="PROSITE" id="PS51194"/>
    </source>
</evidence>
<evidence type="ECO:0000256" key="16">
    <source>
        <dbReference type="NCBIfam" id="TIGR01389"/>
    </source>
</evidence>
<dbReference type="Pfam" id="PF00570">
    <property type="entry name" value="HRDC"/>
    <property type="match status" value="1"/>
</dbReference>
<dbReference type="InterPro" id="IPR044876">
    <property type="entry name" value="HRDC_dom_sf"/>
</dbReference>
<keyword evidence="11" id="KW-0238">DNA-binding</keyword>
<dbReference type="InterPro" id="IPR027417">
    <property type="entry name" value="P-loop_NTPase"/>
</dbReference>
<protein>
    <recommendedName>
        <fullName evidence="16">DNA helicase RecQ</fullName>
        <ecNumber evidence="16">5.6.2.4</ecNumber>
    </recommendedName>
</protein>
<feature type="domain" description="HRDC" evidence="18">
    <location>
        <begin position="535"/>
        <end position="608"/>
    </location>
</feature>
<dbReference type="InterPro" id="IPR011545">
    <property type="entry name" value="DEAD/DEAH_box_helicase_dom"/>
</dbReference>
<dbReference type="SMART" id="SM00956">
    <property type="entry name" value="RQC"/>
    <property type="match status" value="1"/>
</dbReference>
<evidence type="ECO:0000256" key="12">
    <source>
        <dbReference type="ARBA" id="ARBA00023172"/>
    </source>
</evidence>
<evidence type="ECO:0000256" key="10">
    <source>
        <dbReference type="ARBA" id="ARBA00022840"/>
    </source>
</evidence>
<dbReference type="CDD" id="cd17920">
    <property type="entry name" value="DEXHc_RecQ"/>
    <property type="match status" value="1"/>
</dbReference>
<dbReference type="GO" id="GO:0043590">
    <property type="term" value="C:bacterial nucleoid"/>
    <property type="evidence" value="ECO:0007669"/>
    <property type="project" value="TreeGrafter"/>
</dbReference>
<comment type="catalytic activity">
    <reaction evidence="15">
        <text>Couples ATP hydrolysis with the unwinding of duplex DNA by translocating in the 3'-5' direction.</text>
        <dbReference type="EC" id="5.6.2.4"/>
    </reaction>
</comment>
<keyword evidence="10" id="KW-0067">ATP-binding</keyword>
<evidence type="ECO:0000256" key="11">
    <source>
        <dbReference type="ARBA" id="ARBA00023125"/>
    </source>
</evidence>
<keyword evidence="4" id="KW-0479">Metal-binding</keyword>
<dbReference type="GO" id="GO:0046872">
    <property type="term" value="F:metal ion binding"/>
    <property type="evidence" value="ECO:0007669"/>
    <property type="project" value="UniProtKB-KW"/>
</dbReference>
<evidence type="ECO:0000256" key="6">
    <source>
        <dbReference type="ARBA" id="ARBA00022763"/>
    </source>
</evidence>
<evidence type="ECO:0000256" key="3">
    <source>
        <dbReference type="ARBA" id="ARBA00005446"/>
    </source>
</evidence>
<dbReference type="RefSeq" id="WP_145258970.1">
    <property type="nucleotide sequence ID" value="NZ_CP036316.1"/>
</dbReference>
<dbReference type="InterPro" id="IPR010997">
    <property type="entry name" value="HRDC-like_sf"/>
</dbReference>
<dbReference type="Pfam" id="PF16124">
    <property type="entry name" value="RecQ_Zn_bind"/>
    <property type="match status" value="1"/>
</dbReference>
<dbReference type="SUPFAM" id="SSF47819">
    <property type="entry name" value="HRDC-like"/>
    <property type="match status" value="1"/>
</dbReference>
<keyword evidence="7 21" id="KW-0378">Hydrolase</keyword>
<dbReference type="NCBIfam" id="TIGR00614">
    <property type="entry name" value="recQ_fam"/>
    <property type="match status" value="1"/>
</dbReference>
<comment type="similarity">
    <text evidence="3">Belongs to the helicase family. RecQ subfamily.</text>
</comment>
<dbReference type="Proteomes" id="UP000319976">
    <property type="component" value="Chromosome"/>
</dbReference>
<keyword evidence="9" id="KW-0862">Zinc</keyword>
<dbReference type="InterPro" id="IPR006293">
    <property type="entry name" value="DNA_helicase_ATP-dep_RecQ_bac"/>
</dbReference>
<dbReference type="Gene3D" id="1.10.10.10">
    <property type="entry name" value="Winged helix-like DNA-binding domain superfamily/Winged helix DNA-binding domain"/>
    <property type="match status" value="1"/>
</dbReference>
<evidence type="ECO:0000256" key="7">
    <source>
        <dbReference type="ARBA" id="ARBA00022801"/>
    </source>
</evidence>
<dbReference type="GO" id="GO:0009378">
    <property type="term" value="F:four-way junction helicase activity"/>
    <property type="evidence" value="ECO:0007669"/>
    <property type="project" value="TreeGrafter"/>
</dbReference>
<dbReference type="PROSITE" id="PS51194">
    <property type="entry name" value="HELICASE_CTER"/>
    <property type="match status" value="1"/>
</dbReference>
<dbReference type="Gene3D" id="1.10.150.80">
    <property type="entry name" value="HRDC domain"/>
    <property type="match status" value="1"/>
</dbReference>
<dbReference type="GO" id="GO:0016787">
    <property type="term" value="F:hydrolase activity"/>
    <property type="evidence" value="ECO:0007669"/>
    <property type="project" value="UniProtKB-KW"/>
</dbReference>
<dbReference type="SUPFAM" id="SSF46785">
    <property type="entry name" value="Winged helix' DNA-binding domain"/>
    <property type="match status" value="1"/>
</dbReference>
<comment type="cofactor">
    <cofactor evidence="1">
        <name>Mg(2+)</name>
        <dbReference type="ChEBI" id="CHEBI:18420"/>
    </cofactor>
</comment>
<dbReference type="GO" id="GO:0006310">
    <property type="term" value="P:DNA recombination"/>
    <property type="evidence" value="ECO:0007669"/>
    <property type="project" value="UniProtKB-UniRule"/>
</dbReference>
<dbReference type="InterPro" id="IPR001650">
    <property type="entry name" value="Helicase_C-like"/>
</dbReference>
<dbReference type="GO" id="GO:0005524">
    <property type="term" value="F:ATP binding"/>
    <property type="evidence" value="ECO:0007669"/>
    <property type="project" value="UniProtKB-KW"/>
</dbReference>